<evidence type="ECO:0000313" key="1">
    <source>
        <dbReference type="EMBL" id="KAI8674857.1"/>
    </source>
</evidence>
<name>A0ACC0R533_9HYPO</name>
<keyword evidence="2" id="KW-1185">Reference proteome</keyword>
<sequence length="204" mass="22262">MTSTLRVSSFCSTPICTRLYHTNKPSQLQHIYPSIMSAQSLQSATTRVVRTTHAEDGTSVFASDTHITPYAPFGPQASVFNIFDTRQSVPVNNTDAVPSFADTLPRCPPKGAIFCMTQIQPGGSAPMHRTQSLDYLVVMSGEIVLVLDGGEEKTVREGELIVQQGVNHQWINRGDVPCKIVCVMVGAEKVALKDGTTFEETVFK</sequence>
<reference evidence="1" key="1">
    <citation type="submission" date="2022-06" db="EMBL/GenBank/DDBJ databases">
        <title>Fusarium solani species complex genomes reveal bases of compartmentalisation and animal pathogenesis.</title>
        <authorList>
            <person name="Tsai I.J."/>
        </authorList>
    </citation>
    <scope>NUCLEOTIDE SEQUENCE</scope>
    <source>
        <strain evidence="1">Fu6.1</strain>
    </source>
</reference>
<dbReference type="Proteomes" id="UP001065298">
    <property type="component" value="Chromosome 3"/>
</dbReference>
<comment type="caution">
    <text evidence="1">The sequence shown here is derived from an EMBL/GenBank/DDBJ whole genome shotgun (WGS) entry which is preliminary data.</text>
</comment>
<protein>
    <submittedName>
        <fullName evidence="1">Cupin-2 domain-containing protein</fullName>
    </submittedName>
</protein>
<gene>
    <name evidence="1" type="ORF">NCS57_00385000</name>
</gene>
<dbReference type="EMBL" id="CM046505">
    <property type="protein sequence ID" value="KAI8674857.1"/>
    <property type="molecule type" value="Genomic_DNA"/>
</dbReference>
<proteinExistence type="predicted"/>
<accession>A0ACC0R533</accession>
<evidence type="ECO:0000313" key="2">
    <source>
        <dbReference type="Proteomes" id="UP001065298"/>
    </source>
</evidence>
<organism evidence="1 2">
    <name type="scientific">Fusarium keratoplasticum</name>
    <dbReference type="NCBI Taxonomy" id="1328300"/>
    <lineage>
        <taxon>Eukaryota</taxon>
        <taxon>Fungi</taxon>
        <taxon>Dikarya</taxon>
        <taxon>Ascomycota</taxon>
        <taxon>Pezizomycotina</taxon>
        <taxon>Sordariomycetes</taxon>
        <taxon>Hypocreomycetidae</taxon>
        <taxon>Hypocreales</taxon>
        <taxon>Nectriaceae</taxon>
        <taxon>Fusarium</taxon>
        <taxon>Fusarium solani species complex</taxon>
    </lineage>
</organism>